<reference evidence="9 10" key="1">
    <citation type="submission" date="2017-06" db="EMBL/GenBank/DDBJ databases">
        <title>Genome sequencing of cyanobaciteial culture collection at National Institute for Environmental Studies (NIES).</title>
        <authorList>
            <person name="Hirose Y."/>
            <person name="Shimura Y."/>
            <person name="Fujisawa T."/>
            <person name="Nakamura Y."/>
            <person name="Kawachi M."/>
        </authorList>
    </citation>
    <scope>NUCLEOTIDE SEQUENCE [LARGE SCALE GENOMIC DNA]</scope>
    <source>
        <strain evidence="9 10">NIES-267</strain>
    </source>
</reference>
<evidence type="ECO:0000313" key="10">
    <source>
        <dbReference type="Proteomes" id="UP000218418"/>
    </source>
</evidence>
<evidence type="ECO:0000256" key="7">
    <source>
        <dbReference type="PIRSR" id="PIRSR602403-1"/>
    </source>
</evidence>
<dbReference type="InterPro" id="IPR017972">
    <property type="entry name" value="Cyt_P450_CS"/>
</dbReference>
<dbReference type="PRINTS" id="PR00385">
    <property type="entry name" value="P450"/>
</dbReference>
<evidence type="ECO:0000256" key="6">
    <source>
        <dbReference type="ARBA" id="ARBA00023033"/>
    </source>
</evidence>
<dbReference type="CDD" id="cd20620">
    <property type="entry name" value="CYP132-like"/>
    <property type="match status" value="1"/>
</dbReference>
<keyword evidence="6 8" id="KW-0503">Monooxygenase</keyword>
<dbReference type="SUPFAM" id="SSF48264">
    <property type="entry name" value="Cytochrome P450"/>
    <property type="match status" value="1"/>
</dbReference>
<dbReference type="OrthoDB" id="446280at2"/>
<evidence type="ECO:0000256" key="3">
    <source>
        <dbReference type="ARBA" id="ARBA00022723"/>
    </source>
</evidence>
<dbReference type="AlphaFoldDB" id="A0A1Z4LZ77"/>
<dbReference type="InterPro" id="IPR001128">
    <property type="entry name" value="Cyt_P450"/>
</dbReference>
<dbReference type="PANTHER" id="PTHR24291:SF50">
    <property type="entry name" value="BIFUNCTIONAL ALBAFLAVENONE MONOOXYGENASE_TERPENE SYNTHASE"/>
    <property type="match status" value="1"/>
</dbReference>
<dbReference type="InterPro" id="IPR036396">
    <property type="entry name" value="Cyt_P450_sf"/>
</dbReference>
<sequence length="452" mass="52322">MVLQTRKSLPTKPGYLLFDSKEIQSNILNFYNRMWKEYGDIVRLPILPNYSSYLVAHPSYAEHVLFTHQELYSKPDIINKPLNLMMGESILTAEGDSWLKNRRLMQPAFHMKQLASLVDVMVRCTESFIKEWENKPDGEVIDIAEETLKLTLKIAGQTLFSKDISDEDNVLGKAFRTGYEFINYKINNLWTEPLWVPTSRNTDFKKAKNTLDDLILDIINYRRQNFSERNDLLSMLMSARDAETGEGMTDKQLQNEAITLLVAGHETAASSLAWTWYLLAEHSDIAENLQDELRAVLNGSNPSFEKLSQLEYTRRIFDETLRLYPPAWGIVRTPKKDDEINGYLIPKNSIVTVGAFMVHRHPDFWQNPDKFDPDNFLPEKVNKRPKFTYFPFGGGKRICIGQNFALMEATIIMALISQRFKLELLPNQNIEIDPTFTLRPKNGIKVKVWKRN</sequence>
<feature type="binding site" description="axial binding residue" evidence="7">
    <location>
        <position position="399"/>
    </location>
    <ligand>
        <name>heme</name>
        <dbReference type="ChEBI" id="CHEBI:30413"/>
    </ligand>
    <ligandPart>
        <name>Fe</name>
        <dbReference type="ChEBI" id="CHEBI:18248"/>
    </ligandPart>
</feature>
<protein>
    <submittedName>
        <fullName evidence="9">Cytochrome P450</fullName>
    </submittedName>
</protein>
<dbReference type="GO" id="GO:0005506">
    <property type="term" value="F:iron ion binding"/>
    <property type="evidence" value="ECO:0007669"/>
    <property type="project" value="InterPro"/>
</dbReference>
<dbReference type="PANTHER" id="PTHR24291">
    <property type="entry name" value="CYTOCHROME P450 FAMILY 4"/>
    <property type="match status" value="1"/>
</dbReference>
<dbReference type="GO" id="GO:0004497">
    <property type="term" value="F:monooxygenase activity"/>
    <property type="evidence" value="ECO:0007669"/>
    <property type="project" value="UniProtKB-KW"/>
</dbReference>
<dbReference type="EMBL" id="AP018227">
    <property type="protein sequence ID" value="BAY86520.1"/>
    <property type="molecule type" value="Genomic_DNA"/>
</dbReference>
<dbReference type="Proteomes" id="UP000218418">
    <property type="component" value="Chromosome"/>
</dbReference>
<keyword evidence="5 7" id="KW-0408">Iron</keyword>
<dbReference type="InterPro" id="IPR050196">
    <property type="entry name" value="Cytochrome_P450_Monoox"/>
</dbReference>
<dbReference type="PRINTS" id="PR00465">
    <property type="entry name" value="EP450IV"/>
</dbReference>
<dbReference type="GO" id="GO:0016705">
    <property type="term" value="F:oxidoreductase activity, acting on paired donors, with incorporation or reduction of molecular oxygen"/>
    <property type="evidence" value="ECO:0007669"/>
    <property type="project" value="InterPro"/>
</dbReference>
<keyword evidence="4 8" id="KW-0560">Oxidoreductase</keyword>
<dbReference type="PROSITE" id="PS00086">
    <property type="entry name" value="CYTOCHROME_P450"/>
    <property type="match status" value="1"/>
</dbReference>
<dbReference type="InterPro" id="IPR002403">
    <property type="entry name" value="Cyt_P450_E_grp-IV"/>
</dbReference>
<accession>A0A1Z4LZ77</accession>
<keyword evidence="2 7" id="KW-0349">Heme</keyword>
<dbReference type="GO" id="GO:0020037">
    <property type="term" value="F:heme binding"/>
    <property type="evidence" value="ECO:0007669"/>
    <property type="project" value="InterPro"/>
</dbReference>
<evidence type="ECO:0000256" key="2">
    <source>
        <dbReference type="ARBA" id="ARBA00022617"/>
    </source>
</evidence>
<evidence type="ECO:0000256" key="1">
    <source>
        <dbReference type="ARBA" id="ARBA00010617"/>
    </source>
</evidence>
<name>A0A1Z4LZ77_9CYAN</name>
<comment type="similarity">
    <text evidence="1 8">Belongs to the cytochrome P450 family.</text>
</comment>
<evidence type="ECO:0000256" key="4">
    <source>
        <dbReference type="ARBA" id="ARBA00023002"/>
    </source>
</evidence>
<proteinExistence type="inferred from homology"/>
<keyword evidence="3 7" id="KW-0479">Metal-binding</keyword>
<evidence type="ECO:0000256" key="5">
    <source>
        <dbReference type="ARBA" id="ARBA00023004"/>
    </source>
</evidence>
<dbReference type="Gene3D" id="1.10.630.10">
    <property type="entry name" value="Cytochrome P450"/>
    <property type="match status" value="1"/>
</dbReference>
<comment type="cofactor">
    <cofactor evidence="7">
        <name>heme</name>
        <dbReference type="ChEBI" id="CHEBI:30413"/>
    </cofactor>
</comment>
<evidence type="ECO:0000256" key="8">
    <source>
        <dbReference type="RuleBase" id="RU000461"/>
    </source>
</evidence>
<evidence type="ECO:0000313" key="9">
    <source>
        <dbReference type="EMBL" id="BAY86520.1"/>
    </source>
</evidence>
<organism evidence="9 10">
    <name type="scientific">Calothrix parasitica NIES-267</name>
    <dbReference type="NCBI Taxonomy" id="1973488"/>
    <lineage>
        <taxon>Bacteria</taxon>
        <taxon>Bacillati</taxon>
        <taxon>Cyanobacteriota</taxon>
        <taxon>Cyanophyceae</taxon>
        <taxon>Nostocales</taxon>
        <taxon>Calotrichaceae</taxon>
        <taxon>Calothrix</taxon>
    </lineage>
</organism>
<keyword evidence="10" id="KW-1185">Reference proteome</keyword>
<gene>
    <name evidence="9" type="ORF">NIES267_60300</name>
</gene>
<dbReference type="Pfam" id="PF00067">
    <property type="entry name" value="p450"/>
    <property type="match status" value="1"/>
</dbReference>